<evidence type="ECO:0000256" key="10">
    <source>
        <dbReference type="SAM" id="SignalP"/>
    </source>
</evidence>
<dbReference type="GO" id="GO:0002682">
    <property type="term" value="P:regulation of immune system process"/>
    <property type="evidence" value="ECO:0007669"/>
    <property type="project" value="TreeGrafter"/>
</dbReference>
<dbReference type="SUPFAM" id="SSF81296">
    <property type="entry name" value="E set domains"/>
    <property type="match status" value="1"/>
</dbReference>
<evidence type="ECO:0000256" key="9">
    <source>
        <dbReference type="PIRSR" id="PIRSR002572-1"/>
    </source>
</evidence>
<evidence type="ECO:0000256" key="5">
    <source>
        <dbReference type="ARBA" id="ARBA00023157"/>
    </source>
</evidence>
<dbReference type="PIRSF" id="PIRSF002572">
    <property type="entry name" value="PIP-GCDFP-15"/>
    <property type="match status" value="1"/>
</dbReference>
<dbReference type="InterPro" id="IPR013783">
    <property type="entry name" value="Ig-like_fold"/>
</dbReference>
<sequence length="146" mass="16892">MRSLQLPLRAGPAALLLVLCLQLGFNKALENRRNVIDFDVDFPQRARANEEVTLKLKVLTELRECMVIKTHLQSNPQIEGPFNYRYTRCLCEDTPVTFFWDFQTNRTAKIAIVVDIINEKNICIEDISVVPNEANRYYTVRTLFIG</sequence>
<feature type="signal peptide" evidence="10">
    <location>
        <begin position="1"/>
        <end position="28"/>
    </location>
</feature>
<dbReference type="FunFam" id="2.60.40.10:FF:001572">
    <property type="entry name" value="Prolactin-inducible protein homolog"/>
    <property type="match status" value="1"/>
</dbReference>
<accession>A0A8C9PIC9</accession>
<evidence type="ECO:0000313" key="12">
    <source>
        <dbReference type="Proteomes" id="UP000694422"/>
    </source>
</evidence>
<reference evidence="11" key="1">
    <citation type="submission" date="2025-08" db="UniProtKB">
        <authorList>
            <consortium name="Ensembl"/>
        </authorList>
    </citation>
    <scope>IDENTIFICATION</scope>
</reference>
<comment type="subunit">
    <text evidence="6 8">Monomer. Interacts with AZGP1.</text>
</comment>
<evidence type="ECO:0000256" key="1">
    <source>
        <dbReference type="ARBA" id="ARBA00004613"/>
    </source>
</evidence>
<feature type="disulfide bond" evidence="9">
    <location>
        <begin position="65"/>
        <end position="91"/>
    </location>
</feature>
<dbReference type="PANTHER" id="PTHR15096:SF5">
    <property type="entry name" value="PROLACTIN-INDUCIBLE PROTEIN"/>
    <property type="match status" value="1"/>
</dbReference>
<dbReference type="GO" id="GO:0006508">
    <property type="term" value="P:proteolysis"/>
    <property type="evidence" value="ECO:0007669"/>
    <property type="project" value="TreeGrafter"/>
</dbReference>
<evidence type="ECO:0000256" key="6">
    <source>
        <dbReference type="ARBA" id="ARBA00025932"/>
    </source>
</evidence>
<proteinExistence type="inferred from homology"/>
<dbReference type="Proteomes" id="UP000694422">
    <property type="component" value="Unplaced"/>
</dbReference>
<dbReference type="InterPro" id="IPR014756">
    <property type="entry name" value="Ig_E-set"/>
</dbReference>
<comment type="subcellular location">
    <subcellularLocation>
        <location evidence="1 8">Secreted</location>
    </subcellularLocation>
</comment>
<reference evidence="11" key="2">
    <citation type="submission" date="2025-09" db="UniProtKB">
        <authorList>
            <consortium name="Ensembl"/>
        </authorList>
    </citation>
    <scope>IDENTIFICATION</scope>
</reference>
<dbReference type="GO" id="GO:0004190">
    <property type="term" value="F:aspartic-type endopeptidase activity"/>
    <property type="evidence" value="ECO:0007669"/>
    <property type="project" value="TreeGrafter"/>
</dbReference>
<dbReference type="Ensembl" id="ENSSDAT00000008778.1">
    <property type="protein sequence ID" value="ENSSDAP00000007710.1"/>
    <property type="gene ID" value="ENSSDAG00000007037.1"/>
</dbReference>
<evidence type="ECO:0000256" key="8">
    <source>
        <dbReference type="PIRNR" id="PIRNR002572"/>
    </source>
</evidence>
<dbReference type="PANTHER" id="PTHR15096">
    <property type="entry name" value="PROLACTIN-INDUCIBLE PROTEIN/SEMINAL VESICLE ANTIGEN"/>
    <property type="match status" value="1"/>
</dbReference>
<name>A0A8C9PIC9_SPEDA</name>
<evidence type="ECO:0000313" key="11">
    <source>
        <dbReference type="Ensembl" id="ENSSDAP00000007710.1"/>
    </source>
</evidence>
<dbReference type="AlphaFoldDB" id="A0A8C9PIC9"/>
<dbReference type="InterPro" id="IPR007990">
    <property type="entry name" value="PIP"/>
</dbReference>
<keyword evidence="5 9" id="KW-1015">Disulfide bond</keyword>
<keyword evidence="4 10" id="KW-0732">Signal</keyword>
<feature type="disulfide bond" evidence="9">
    <location>
        <begin position="89"/>
        <end position="123"/>
    </location>
</feature>
<keyword evidence="12" id="KW-1185">Reference proteome</keyword>
<dbReference type="Pfam" id="PF05326">
    <property type="entry name" value="SVA"/>
    <property type="match status" value="1"/>
</dbReference>
<evidence type="ECO:0000256" key="7">
    <source>
        <dbReference type="ARBA" id="ARBA00068499"/>
    </source>
</evidence>
<dbReference type="GO" id="GO:0005615">
    <property type="term" value="C:extracellular space"/>
    <property type="evidence" value="ECO:0007669"/>
    <property type="project" value="TreeGrafter"/>
</dbReference>
<organism evidence="11 12">
    <name type="scientific">Spermophilus dauricus</name>
    <name type="common">Daurian ground squirrel</name>
    <dbReference type="NCBI Taxonomy" id="99837"/>
    <lineage>
        <taxon>Eukaryota</taxon>
        <taxon>Metazoa</taxon>
        <taxon>Chordata</taxon>
        <taxon>Craniata</taxon>
        <taxon>Vertebrata</taxon>
        <taxon>Euteleostomi</taxon>
        <taxon>Mammalia</taxon>
        <taxon>Eutheria</taxon>
        <taxon>Euarchontoglires</taxon>
        <taxon>Glires</taxon>
        <taxon>Rodentia</taxon>
        <taxon>Sciuromorpha</taxon>
        <taxon>Sciuridae</taxon>
        <taxon>Xerinae</taxon>
        <taxon>Marmotini</taxon>
        <taxon>Spermophilus</taxon>
    </lineage>
</organism>
<protein>
    <recommendedName>
        <fullName evidence="7 8">Prolactin-inducible protein homolog</fullName>
    </recommendedName>
</protein>
<evidence type="ECO:0000256" key="4">
    <source>
        <dbReference type="ARBA" id="ARBA00022729"/>
    </source>
</evidence>
<feature type="chain" id="PRO_5034992100" description="Prolactin-inducible protein homolog" evidence="10">
    <location>
        <begin position="29"/>
        <end position="146"/>
    </location>
</feature>
<keyword evidence="3 8" id="KW-0964">Secreted</keyword>
<evidence type="ECO:0000256" key="2">
    <source>
        <dbReference type="ARBA" id="ARBA00006819"/>
    </source>
</evidence>
<evidence type="ECO:0000256" key="3">
    <source>
        <dbReference type="ARBA" id="ARBA00022525"/>
    </source>
</evidence>
<comment type="similarity">
    <text evidence="2 8">Belongs to the PIP family.</text>
</comment>
<dbReference type="Gene3D" id="2.60.40.10">
    <property type="entry name" value="Immunoglobulins"/>
    <property type="match status" value="1"/>
</dbReference>